<keyword evidence="2" id="KW-1185">Reference proteome</keyword>
<organism evidence="1 2">
    <name type="scientific">Trema orientale</name>
    <name type="common">Charcoal tree</name>
    <name type="synonym">Celtis orientalis</name>
    <dbReference type="NCBI Taxonomy" id="63057"/>
    <lineage>
        <taxon>Eukaryota</taxon>
        <taxon>Viridiplantae</taxon>
        <taxon>Streptophyta</taxon>
        <taxon>Embryophyta</taxon>
        <taxon>Tracheophyta</taxon>
        <taxon>Spermatophyta</taxon>
        <taxon>Magnoliopsida</taxon>
        <taxon>eudicotyledons</taxon>
        <taxon>Gunneridae</taxon>
        <taxon>Pentapetalae</taxon>
        <taxon>rosids</taxon>
        <taxon>fabids</taxon>
        <taxon>Rosales</taxon>
        <taxon>Cannabaceae</taxon>
        <taxon>Trema</taxon>
    </lineage>
</organism>
<feature type="non-terminal residue" evidence="1">
    <location>
        <position position="1"/>
    </location>
</feature>
<dbReference type="Proteomes" id="UP000237000">
    <property type="component" value="Unassembled WGS sequence"/>
</dbReference>
<evidence type="ECO:0000313" key="2">
    <source>
        <dbReference type="Proteomes" id="UP000237000"/>
    </source>
</evidence>
<comment type="caution">
    <text evidence="1">The sequence shown here is derived from an EMBL/GenBank/DDBJ whole genome shotgun (WGS) entry which is preliminary data.</text>
</comment>
<name>A0A2P5BNZ5_TREOI</name>
<gene>
    <name evidence="1" type="ORF">TorRG33x02_314410</name>
</gene>
<sequence length="77" mass="8797">FTKYPKYIYFGINPNSYNLKTQSLKEIIQICVSRDQFPVLLDRPCCLRRQSYVCGCEVNKGKWRGGLSTNTGGGKED</sequence>
<evidence type="ECO:0000313" key="1">
    <source>
        <dbReference type="EMBL" id="PON50515.1"/>
    </source>
</evidence>
<protein>
    <submittedName>
        <fullName evidence="1">Uncharacterized protein</fullName>
    </submittedName>
</protein>
<accession>A0A2P5BNZ5</accession>
<dbReference type="EMBL" id="JXTC01000485">
    <property type="protein sequence ID" value="PON50515.1"/>
    <property type="molecule type" value="Genomic_DNA"/>
</dbReference>
<dbReference type="AlphaFoldDB" id="A0A2P5BNZ5"/>
<dbReference type="OrthoDB" id="10339599at2759"/>
<dbReference type="InParanoid" id="A0A2P5BNZ5"/>
<reference evidence="2" key="1">
    <citation type="submission" date="2016-06" db="EMBL/GenBank/DDBJ databases">
        <title>Parallel loss of symbiosis genes in relatives of nitrogen-fixing non-legume Parasponia.</title>
        <authorList>
            <person name="Van Velzen R."/>
            <person name="Holmer R."/>
            <person name="Bu F."/>
            <person name="Rutten L."/>
            <person name="Van Zeijl A."/>
            <person name="Liu W."/>
            <person name="Santuari L."/>
            <person name="Cao Q."/>
            <person name="Sharma T."/>
            <person name="Shen D."/>
            <person name="Roswanjaya Y."/>
            <person name="Wardhani T."/>
            <person name="Kalhor M.S."/>
            <person name="Jansen J."/>
            <person name="Van den Hoogen J."/>
            <person name="Gungor B."/>
            <person name="Hartog M."/>
            <person name="Hontelez J."/>
            <person name="Verver J."/>
            <person name="Yang W.-C."/>
            <person name="Schijlen E."/>
            <person name="Repin R."/>
            <person name="Schilthuizen M."/>
            <person name="Schranz E."/>
            <person name="Heidstra R."/>
            <person name="Miyata K."/>
            <person name="Fedorova E."/>
            <person name="Kohlen W."/>
            <person name="Bisseling T."/>
            <person name="Smit S."/>
            <person name="Geurts R."/>
        </authorList>
    </citation>
    <scope>NUCLEOTIDE SEQUENCE [LARGE SCALE GENOMIC DNA]</scope>
    <source>
        <strain evidence="2">cv. RG33-2</strain>
    </source>
</reference>
<proteinExistence type="predicted"/>